<organism evidence="2 3">
    <name type="scientific">Rotaria magnacalcarata</name>
    <dbReference type="NCBI Taxonomy" id="392030"/>
    <lineage>
        <taxon>Eukaryota</taxon>
        <taxon>Metazoa</taxon>
        <taxon>Spiralia</taxon>
        <taxon>Gnathifera</taxon>
        <taxon>Rotifera</taxon>
        <taxon>Eurotatoria</taxon>
        <taxon>Bdelloidea</taxon>
        <taxon>Philodinida</taxon>
        <taxon>Philodinidae</taxon>
        <taxon>Rotaria</taxon>
    </lineage>
</organism>
<reference evidence="2" key="1">
    <citation type="submission" date="2021-02" db="EMBL/GenBank/DDBJ databases">
        <authorList>
            <person name="Nowell W R."/>
        </authorList>
    </citation>
    <scope>NUCLEOTIDE SEQUENCE</scope>
</reference>
<feature type="non-terminal residue" evidence="2">
    <location>
        <position position="1"/>
    </location>
</feature>
<comment type="caution">
    <text evidence="2">The sequence shown here is derived from an EMBL/GenBank/DDBJ whole genome shotgun (WGS) entry which is preliminary data.</text>
</comment>
<evidence type="ECO:0000256" key="1">
    <source>
        <dbReference type="SAM" id="MobiDB-lite"/>
    </source>
</evidence>
<sequence length="73" mass="8024">IDISMYLSKNDVRETTNVDNNIQMRQANTSPITTNPPQSSSPSCPTLLVIDDNSNSEDSTVNNTDDIPNKPML</sequence>
<evidence type="ECO:0000313" key="3">
    <source>
        <dbReference type="Proteomes" id="UP000663824"/>
    </source>
</evidence>
<protein>
    <submittedName>
        <fullName evidence="2">Uncharacterized protein</fullName>
    </submittedName>
</protein>
<dbReference type="AlphaFoldDB" id="A0A816PP85"/>
<feature type="compositionally biased region" description="Polar residues" evidence="1">
    <location>
        <begin position="52"/>
        <end position="66"/>
    </location>
</feature>
<feature type="non-terminal residue" evidence="2">
    <location>
        <position position="73"/>
    </location>
</feature>
<name>A0A816PP85_9BILA</name>
<evidence type="ECO:0000313" key="2">
    <source>
        <dbReference type="EMBL" id="CAF2050412.1"/>
    </source>
</evidence>
<dbReference type="Proteomes" id="UP000663824">
    <property type="component" value="Unassembled WGS sequence"/>
</dbReference>
<gene>
    <name evidence="2" type="ORF">MBJ925_LOCUS12900</name>
</gene>
<accession>A0A816PP85</accession>
<feature type="region of interest" description="Disordered" evidence="1">
    <location>
        <begin position="15"/>
        <end position="73"/>
    </location>
</feature>
<proteinExistence type="predicted"/>
<feature type="compositionally biased region" description="Polar residues" evidence="1">
    <location>
        <begin position="17"/>
        <end position="44"/>
    </location>
</feature>
<dbReference type="EMBL" id="CAJNRE010005874">
    <property type="protein sequence ID" value="CAF2050412.1"/>
    <property type="molecule type" value="Genomic_DNA"/>
</dbReference>